<name>D4XVW3_9BACT</name>
<keyword evidence="1" id="KW-0175">Coiled coil</keyword>
<feature type="transmembrane region" description="Helical" evidence="2">
    <location>
        <begin position="278"/>
        <end position="300"/>
    </location>
</feature>
<comment type="caution">
    <text evidence="3">The sequence shown here is derived from an EMBL/GenBank/DDBJ whole genome shotgun (WGS) entry which is preliminary data.</text>
</comment>
<evidence type="ECO:0000256" key="1">
    <source>
        <dbReference type="SAM" id="Coils"/>
    </source>
</evidence>
<evidence type="ECO:0000256" key="2">
    <source>
        <dbReference type="SAM" id="Phobius"/>
    </source>
</evidence>
<evidence type="ECO:0000313" key="3">
    <source>
        <dbReference type="EMBL" id="EFF41513.1"/>
    </source>
</evidence>
<accession>D4XVW3</accession>
<feature type="coiled-coil region" evidence="1">
    <location>
        <begin position="45"/>
        <end position="104"/>
    </location>
</feature>
<proteinExistence type="predicted"/>
<keyword evidence="2" id="KW-0812">Transmembrane</keyword>
<dbReference type="AlphaFoldDB" id="D4XVW3"/>
<reference evidence="3 4" key="1">
    <citation type="submission" date="2010-03" db="EMBL/GenBank/DDBJ databases">
        <authorList>
            <person name="Glass J.I."/>
            <person name="Benders G.A."/>
            <person name="Durkin A.S."/>
            <person name="Farmerie W.G."/>
            <person name="Hlavinka K."/>
            <person name="Hostetler J."/>
            <person name="Jackson J."/>
            <person name="May M.A."/>
            <person name="Miller R.H."/>
            <person name="Paralanov V."/>
            <person name="Radune D."/>
            <person name="Szczypinski B."/>
            <person name="Brown D.R."/>
        </authorList>
    </citation>
    <scope>NUCLEOTIDE SEQUENCE [LARGE SCALE GENOMIC DNA]</scope>
    <source>
        <strain evidence="3 4">A21JP2</strain>
    </source>
</reference>
<organism evidence="3 4">
    <name type="scientific">Mycoplasmopsis alligatoris A21JP2</name>
    <dbReference type="NCBI Taxonomy" id="747682"/>
    <lineage>
        <taxon>Bacteria</taxon>
        <taxon>Bacillati</taxon>
        <taxon>Mycoplasmatota</taxon>
        <taxon>Mycoplasmoidales</taxon>
        <taxon>Metamycoplasmataceae</taxon>
        <taxon>Mycoplasmopsis</taxon>
    </lineage>
</organism>
<keyword evidence="4" id="KW-1185">Reference proteome</keyword>
<evidence type="ECO:0000313" key="4">
    <source>
        <dbReference type="Proteomes" id="UP000004757"/>
    </source>
</evidence>
<keyword evidence="2" id="KW-0472">Membrane</keyword>
<gene>
    <name evidence="3" type="ORF">MALL_0001</name>
</gene>
<protein>
    <submittedName>
        <fullName evidence="3">Uncharacterized protein</fullName>
    </submittedName>
</protein>
<sequence>MVKKIILEFKNKKAYGIELYNNLITLLNVLNSNDSTENNKTLILLNQALKEADEVLKNKNDYTEETYLEFLKEKNKVENILKTNNELNDDLKVLHDEFLKAKKQLIFDNTQRDIARLKVKDFKKNLDVSEYDPVKFAKLQKIYKELEDKTNSLNQLPPSEFSKLFEQINSINNNNFVTIEPWDQAIKNIKVIFYKDINKKSESIQLNELNQQDLSLIGYDQEKYNSNILSISKNIEKDELIINYEISLKSDSQNKSVNKILINGFYKEQEQNLSKTTIALVASIGVAGLIVLTIAAILLVKKFKK</sequence>
<dbReference type="Proteomes" id="UP000004757">
    <property type="component" value="Unassembled WGS sequence"/>
</dbReference>
<dbReference type="EMBL" id="ADNC01000015">
    <property type="protein sequence ID" value="EFF41513.1"/>
    <property type="molecule type" value="Genomic_DNA"/>
</dbReference>
<keyword evidence="2" id="KW-1133">Transmembrane helix</keyword>